<evidence type="ECO:0000313" key="10">
    <source>
        <dbReference type="EMBL" id="AIQ57152.1"/>
    </source>
</evidence>
<dbReference type="NCBIfam" id="TIGR00711">
    <property type="entry name" value="efflux_EmrB"/>
    <property type="match status" value="1"/>
</dbReference>
<feature type="transmembrane region" description="Helical" evidence="8">
    <location>
        <begin position="12"/>
        <end position="34"/>
    </location>
</feature>
<dbReference type="GO" id="GO:0022857">
    <property type="term" value="F:transmembrane transporter activity"/>
    <property type="evidence" value="ECO:0007669"/>
    <property type="project" value="InterPro"/>
</dbReference>
<feature type="transmembrane region" description="Helical" evidence="8">
    <location>
        <begin position="107"/>
        <end position="128"/>
    </location>
</feature>
<dbReference type="KEGG" id="pbd:PBOR_09560"/>
<keyword evidence="5 8" id="KW-1133">Transmembrane helix</keyword>
<accession>A0A089L8L4</accession>
<feature type="transmembrane region" description="Helical" evidence="8">
    <location>
        <begin position="165"/>
        <end position="185"/>
    </location>
</feature>
<dbReference type="PANTHER" id="PTHR23501:SF197">
    <property type="entry name" value="COMD"/>
    <property type="match status" value="1"/>
</dbReference>
<feature type="transmembrane region" description="Helical" evidence="8">
    <location>
        <begin position="197"/>
        <end position="217"/>
    </location>
</feature>
<dbReference type="Proteomes" id="UP000029518">
    <property type="component" value="Chromosome"/>
</dbReference>
<protein>
    <submittedName>
        <fullName evidence="10">MFS transporter</fullName>
    </submittedName>
</protein>
<dbReference type="InterPro" id="IPR020846">
    <property type="entry name" value="MFS_dom"/>
</dbReference>
<evidence type="ECO:0000313" key="11">
    <source>
        <dbReference type="Proteomes" id="UP000029518"/>
    </source>
</evidence>
<evidence type="ECO:0000256" key="8">
    <source>
        <dbReference type="SAM" id="Phobius"/>
    </source>
</evidence>
<feature type="region of interest" description="Disordered" evidence="7">
    <location>
        <begin position="520"/>
        <end position="544"/>
    </location>
</feature>
<feature type="transmembrane region" description="Helical" evidence="8">
    <location>
        <begin position="135"/>
        <end position="153"/>
    </location>
</feature>
<dbReference type="PRINTS" id="PR01036">
    <property type="entry name" value="TCRTETB"/>
</dbReference>
<dbReference type="PROSITE" id="PS00216">
    <property type="entry name" value="SUGAR_TRANSPORT_1"/>
    <property type="match status" value="1"/>
</dbReference>
<sequence length="544" mass="58588">MEHLTQKKKVTIMIALMAAMFFAAINQTIVGTAMPRIIAILGGIEHYTWVITIYMLTSTIATVLVGKLSDIYGRKPFLLAGIVIFIIGAFLSGLSDNIYQMITYRGIQGVGGGILMSATVTAVGDLFAPRERAKWTGIMMAMFGFSSVIGPTLGGFMVDHMDWRWIFWIFLPLGIVAFIMIWRMFPKGTRAASETIDYPGSIFLSLSIVALLLGFSWAGTKYAWSSPEILGLFAAAIAGAVILILIERKAKSPVLPLSLFKNSIVTISMIIGFLMNAGMMGAMIYLPFFVQGVEGVSPTNSGFINMPMSLMMIVLSTLAGRWISKSGKYKRYAMIGMPFMVAAMIMMAFMNSIIMAVASMIVFGIGLGLAMPVFTLTVQNAVAPQMLGVATATTTLFRNLGGTIGIAVMGTVMNTSLTHKLESAVASGKGPDLSKLDPEAAGQLTAFMNPQLLLDQPKLKELHTTLPEQIRPLFNQLIEMLRGALSDSLTVVFLSGTALLVIAAVLVLFLKEIPLRSSESKTETAAEEAGTAGKLRKETAPAGH</sequence>
<dbReference type="Gene3D" id="1.20.1250.20">
    <property type="entry name" value="MFS general substrate transporter like domains"/>
    <property type="match status" value="1"/>
</dbReference>
<evidence type="ECO:0000256" key="1">
    <source>
        <dbReference type="ARBA" id="ARBA00004651"/>
    </source>
</evidence>
<evidence type="ECO:0000256" key="7">
    <source>
        <dbReference type="SAM" id="MobiDB-lite"/>
    </source>
</evidence>
<feature type="compositionally biased region" description="Basic and acidic residues" evidence="7">
    <location>
        <begin position="535"/>
        <end position="544"/>
    </location>
</feature>
<dbReference type="InterPro" id="IPR004638">
    <property type="entry name" value="EmrB-like"/>
</dbReference>
<keyword evidence="2" id="KW-0813">Transport</keyword>
<feature type="transmembrane region" description="Helical" evidence="8">
    <location>
        <begin position="395"/>
        <end position="413"/>
    </location>
</feature>
<evidence type="ECO:0000259" key="9">
    <source>
        <dbReference type="PROSITE" id="PS50850"/>
    </source>
</evidence>
<feature type="transmembrane region" description="Helical" evidence="8">
    <location>
        <begin position="229"/>
        <end position="246"/>
    </location>
</feature>
<dbReference type="InterPro" id="IPR011701">
    <property type="entry name" value="MFS"/>
</dbReference>
<gene>
    <name evidence="10" type="ORF">PBOR_09560</name>
</gene>
<feature type="transmembrane region" description="Helical" evidence="8">
    <location>
        <begin position="46"/>
        <end position="65"/>
    </location>
</feature>
<dbReference type="RefSeq" id="WP_042211408.1">
    <property type="nucleotide sequence ID" value="NZ_CP009285.1"/>
</dbReference>
<proteinExistence type="predicted"/>
<evidence type="ECO:0000256" key="6">
    <source>
        <dbReference type="ARBA" id="ARBA00023136"/>
    </source>
</evidence>
<keyword evidence="11" id="KW-1185">Reference proteome</keyword>
<feature type="domain" description="Major facilitator superfamily (MFS) profile" evidence="9">
    <location>
        <begin position="12"/>
        <end position="515"/>
    </location>
</feature>
<dbReference type="AlphaFoldDB" id="A0A089L8L4"/>
<evidence type="ECO:0000256" key="3">
    <source>
        <dbReference type="ARBA" id="ARBA00022475"/>
    </source>
</evidence>
<feature type="transmembrane region" description="Helical" evidence="8">
    <location>
        <begin position="302"/>
        <end position="320"/>
    </location>
</feature>
<dbReference type="CDD" id="cd17502">
    <property type="entry name" value="MFS_Azr1_MDR_like"/>
    <property type="match status" value="1"/>
</dbReference>
<feature type="transmembrane region" description="Helical" evidence="8">
    <location>
        <begin position="77"/>
        <end position="95"/>
    </location>
</feature>
<feature type="transmembrane region" description="Helical" evidence="8">
    <location>
        <begin position="360"/>
        <end position="383"/>
    </location>
</feature>
<dbReference type="EMBL" id="CP009285">
    <property type="protein sequence ID" value="AIQ57152.1"/>
    <property type="molecule type" value="Genomic_DNA"/>
</dbReference>
<keyword evidence="6 8" id="KW-0472">Membrane</keyword>
<dbReference type="PROSITE" id="PS50850">
    <property type="entry name" value="MFS"/>
    <property type="match status" value="1"/>
</dbReference>
<dbReference type="HOGENOM" id="CLU_000960_22_3_9"/>
<dbReference type="Gene3D" id="1.20.1720.10">
    <property type="entry name" value="Multidrug resistance protein D"/>
    <property type="match status" value="1"/>
</dbReference>
<dbReference type="GO" id="GO:0005886">
    <property type="term" value="C:plasma membrane"/>
    <property type="evidence" value="ECO:0007669"/>
    <property type="project" value="UniProtKB-SubCell"/>
</dbReference>
<dbReference type="FunFam" id="1.20.1720.10:FF:000004">
    <property type="entry name" value="EmrB/QacA family drug resistance transporter"/>
    <property type="match status" value="1"/>
</dbReference>
<feature type="transmembrane region" description="Helical" evidence="8">
    <location>
        <begin position="489"/>
        <end position="510"/>
    </location>
</feature>
<dbReference type="PANTHER" id="PTHR23501">
    <property type="entry name" value="MAJOR FACILITATOR SUPERFAMILY"/>
    <property type="match status" value="1"/>
</dbReference>
<reference evidence="10" key="1">
    <citation type="submission" date="2014-08" db="EMBL/GenBank/DDBJ databases">
        <title>Comparative genomics of the Paenibacillus odorifer group.</title>
        <authorList>
            <person name="den Bakker H.C."/>
            <person name="Tsai Y.-C.Y.-C."/>
            <person name="Martin N."/>
            <person name="Korlach J."/>
            <person name="Wiedmann M."/>
        </authorList>
    </citation>
    <scope>NUCLEOTIDE SEQUENCE [LARGE SCALE GENOMIC DNA]</scope>
    <source>
        <strain evidence="10">DSM 13188</strain>
    </source>
</reference>
<name>A0A089L8L4_PAEBO</name>
<organism evidence="10 11">
    <name type="scientific">Paenibacillus borealis</name>
    <dbReference type="NCBI Taxonomy" id="160799"/>
    <lineage>
        <taxon>Bacteria</taxon>
        <taxon>Bacillati</taxon>
        <taxon>Bacillota</taxon>
        <taxon>Bacilli</taxon>
        <taxon>Bacillales</taxon>
        <taxon>Paenibacillaceae</taxon>
        <taxon>Paenibacillus</taxon>
    </lineage>
</organism>
<keyword evidence="3" id="KW-1003">Cell membrane</keyword>
<evidence type="ECO:0000256" key="4">
    <source>
        <dbReference type="ARBA" id="ARBA00022692"/>
    </source>
</evidence>
<evidence type="ECO:0000256" key="5">
    <source>
        <dbReference type="ARBA" id="ARBA00022989"/>
    </source>
</evidence>
<feature type="transmembrane region" description="Helical" evidence="8">
    <location>
        <begin position="267"/>
        <end position="290"/>
    </location>
</feature>
<dbReference type="InterPro" id="IPR005829">
    <property type="entry name" value="Sugar_transporter_CS"/>
</dbReference>
<evidence type="ECO:0000256" key="2">
    <source>
        <dbReference type="ARBA" id="ARBA00022448"/>
    </source>
</evidence>
<dbReference type="SUPFAM" id="SSF103473">
    <property type="entry name" value="MFS general substrate transporter"/>
    <property type="match status" value="1"/>
</dbReference>
<dbReference type="OrthoDB" id="9816041at2"/>
<comment type="subcellular location">
    <subcellularLocation>
        <location evidence="1">Cell membrane</location>
        <topology evidence="1">Multi-pass membrane protein</topology>
    </subcellularLocation>
</comment>
<dbReference type="InterPro" id="IPR036259">
    <property type="entry name" value="MFS_trans_sf"/>
</dbReference>
<dbReference type="Pfam" id="PF07690">
    <property type="entry name" value="MFS_1"/>
    <property type="match status" value="1"/>
</dbReference>
<feature type="transmembrane region" description="Helical" evidence="8">
    <location>
        <begin position="332"/>
        <end position="354"/>
    </location>
</feature>
<keyword evidence="4 8" id="KW-0812">Transmembrane</keyword>